<dbReference type="InterPro" id="IPR029018">
    <property type="entry name" value="Hex-like_dom2"/>
</dbReference>
<feature type="region of interest" description="Disordered" evidence="2">
    <location>
        <begin position="1"/>
        <end position="27"/>
    </location>
</feature>
<reference evidence="4 5" key="1">
    <citation type="journal article" date="2009" name="Stand. Genomic Sci.">
        <title>Complete genome sequence of Beutenbergia cavernae type strain (HKI 0122).</title>
        <authorList>
            <person name="Land M."/>
            <person name="Pukall R."/>
            <person name="Abt B."/>
            <person name="Goker M."/>
            <person name="Rohde M."/>
            <person name="Glavina Del Rio T."/>
            <person name="Tice H."/>
            <person name="Copeland A."/>
            <person name="Cheng J.F."/>
            <person name="Lucas S."/>
            <person name="Chen F."/>
            <person name="Nolan M."/>
            <person name="Bruce D."/>
            <person name="Goodwin L."/>
            <person name="Pitluck S."/>
            <person name="Ivanova N."/>
            <person name="Mavromatis K."/>
            <person name="Ovchinnikova G."/>
            <person name="Pati A."/>
            <person name="Chen A."/>
            <person name="Palaniappan K."/>
            <person name="Hauser L."/>
            <person name="Chang Y.J."/>
            <person name="Jefferies C.C."/>
            <person name="Saunders E."/>
            <person name="Brettin T."/>
            <person name="Detter J.C."/>
            <person name="Han C."/>
            <person name="Chain P."/>
            <person name="Bristow J."/>
            <person name="Eisen J.A."/>
            <person name="Markowitz V."/>
            <person name="Hugenholtz P."/>
            <person name="Kyrpides N.C."/>
            <person name="Klenk H.P."/>
            <person name="Lapidus A."/>
        </authorList>
    </citation>
    <scope>NUCLEOTIDE SEQUENCE [LARGE SCALE GENOMIC DNA]</scope>
    <source>
        <strain evidence="5">ATCC BAA-8 / DSM 12333 / NBRC 16432</strain>
    </source>
</reference>
<feature type="domain" description="Alpha glucuronidase N-terminal" evidence="3">
    <location>
        <begin position="77"/>
        <end position="179"/>
    </location>
</feature>
<dbReference type="OrthoDB" id="5136785at2"/>
<dbReference type="PANTHER" id="PTHR47406">
    <property type="entry name" value="COAGULATION FACTOR 5/8 TYPE, C-TERMINAL"/>
    <property type="match status" value="1"/>
</dbReference>
<evidence type="ECO:0000256" key="1">
    <source>
        <dbReference type="ARBA" id="ARBA00022801"/>
    </source>
</evidence>
<keyword evidence="1" id="KW-0378">Hydrolase</keyword>
<dbReference type="PROSITE" id="PS51318">
    <property type="entry name" value="TAT"/>
    <property type="match status" value="1"/>
</dbReference>
<dbReference type="AlphaFoldDB" id="C5BYZ6"/>
<gene>
    <name evidence="4" type="ordered locus">Bcav_2866</name>
</gene>
<dbReference type="RefSeq" id="WP_015883351.1">
    <property type="nucleotide sequence ID" value="NC_012669.1"/>
</dbReference>
<dbReference type="KEGG" id="bcv:Bcav_2866"/>
<name>C5BYZ6_BEUC1</name>
<dbReference type="PANTHER" id="PTHR47406:SF2">
    <property type="entry name" value="ALPHA GLUCURONIDASE N-TERMINAL DOMAIN-CONTAINING PROTEIN"/>
    <property type="match status" value="1"/>
</dbReference>
<evidence type="ECO:0000259" key="3">
    <source>
        <dbReference type="Pfam" id="PF03648"/>
    </source>
</evidence>
<evidence type="ECO:0000313" key="5">
    <source>
        <dbReference type="Proteomes" id="UP000007962"/>
    </source>
</evidence>
<dbReference type="Proteomes" id="UP000007962">
    <property type="component" value="Chromosome"/>
</dbReference>
<dbReference type="Gene3D" id="3.30.379.10">
    <property type="entry name" value="Chitobiase/beta-hexosaminidase domain 2-like"/>
    <property type="match status" value="1"/>
</dbReference>
<evidence type="ECO:0000256" key="2">
    <source>
        <dbReference type="SAM" id="MobiDB-lite"/>
    </source>
</evidence>
<dbReference type="Pfam" id="PF03648">
    <property type="entry name" value="Glyco_hydro_67N"/>
    <property type="match status" value="1"/>
</dbReference>
<protein>
    <recommendedName>
        <fullName evidence="3">Alpha glucuronidase N-terminal domain-containing protein</fullName>
    </recommendedName>
</protein>
<evidence type="ECO:0000313" key="4">
    <source>
        <dbReference type="EMBL" id="ACQ81111.1"/>
    </source>
</evidence>
<dbReference type="InterPro" id="IPR006311">
    <property type="entry name" value="TAT_signal"/>
</dbReference>
<dbReference type="InterPro" id="IPR005154">
    <property type="entry name" value="Glyco_hydro_67_aGlcAse_N"/>
</dbReference>
<dbReference type="SUPFAM" id="SSF55545">
    <property type="entry name" value="beta-N-acetylhexosaminidase-like domain"/>
    <property type="match status" value="1"/>
</dbReference>
<keyword evidence="5" id="KW-1185">Reference proteome</keyword>
<dbReference type="EMBL" id="CP001618">
    <property type="protein sequence ID" value="ACQ81111.1"/>
    <property type="molecule type" value="Genomic_DNA"/>
</dbReference>
<dbReference type="STRING" id="471853.Bcav_2866"/>
<sequence length="801" mass="87277">MTEQPTDRVAQGLTARGGPADVPQARGTTRRTVLGAGVVGVAGTLATATAAGAETHGAGGGRLVLASGGRTDYVVQVAADETPVVRHAAQELADYLHEITGARFDLVSAPPRGRGRKVLLVGRAETLDSEHGVDAGAVGVDPAALGDDGFALRTFSARRGSRDDVLIAGGTERGTLYGVSWFLDRLCGVRWFAPTYTAVPDERRLSLRRRDVDGDHVPRFRFREVFASDGFDPVCRQHNLLNGRSLEAREVPAPPEVDTWSGYWPWETHNFHQIVPDQQLWSGGQLLAMEPRTREAAATELVRRIDAKLAEGGPAAHGFGQMDWGWTPDAESRAFADAHGGALSAPVIDMVNEVAERVRQEIPGARIGTLAYLFSLVPPTDLSVDDGVVVTMAPLQADFGRPLIDDGNAEFSAAIQGWSDLTGEIVVWTYNTNFHDYLMPFPNYRPMFTSVAQLAERGIQGYFGQAAWDMGGGAELADLRMWVLARLLWDPEQDAAALVREFADGFYGAGGRHVAEYMDLLSDAFERTQMRLPCYVDTVVVPYLDVETAHRADQLLAAAERAVRRDHERLAHVREARIGMDLVVLKQRRIFARDAERLGISWDLDVERRLRRVLRALSDAGTTAFREILGGPAIGDMGWLRTLVSVMPREAPVPEEAAGLPESDWADFSVLELDLYPPVTSVLADDAASDGYLARMPGDVPDWGFQLNLGQLPDDGPWRLHAVVRADTGDAADDAVAMRMGVYPGTPTIDLTVEQVGGEEFRTVEIPGTYGRSFDVAFWMSPPDSDSVAHVDIDRVVAVRA</sequence>
<proteinExistence type="predicted"/>
<dbReference type="GO" id="GO:0046559">
    <property type="term" value="F:alpha-glucuronidase activity"/>
    <property type="evidence" value="ECO:0007669"/>
    <property type="project" value="InterPro"/>
</dbReference>
<dbReference type="eggNOG" id="COG3525">
    <property type="taxonomic scope" value="Bacteria"/>
</dbReference>
<organism evidence="4 5">
    <name type="scientific">Beutenbergia cavernae (strain ATCC BAA-8 / DSM 12333 / CCUG 43141 / JCM 11478 / NBRC 16432 / NCIMB 13614 / HKI 0122)</name>
    <dbReference type="NCBI Taxonomy" id="471853"/>
    <lineage>
        <taxon>Bacteria</taxon>
        <taxon>Bacillati</taxon>
        <taxon>Actinomycetota</taxon>
        <taxon>Actinomycetes</taxon>
        <taxon>Micrococcales</taxon>
        <taxon>Beutenbergiaceae</taxon>
        <taxon>Beutenbergia</taxon>
    </lineage>
</organism>
<dbReference type="InterPro" id="IPR032287">
    <property type="entry name" value="DUF4838"/>
</dbReference>
<dbReference type="GO" id="GO:0045493">
    <property type="term" value="P:xylan catabolic process"/>
    <property type="evidence" value="ECO:0007669"/>
    <property type="project" value="InterPro"/>
</dbReference>
<accession>C5BYZ6</accession>
<dbReference type="Pfam" id="PF16126">
    <property type="entry name" value="DUF4838"/>
    <property type="match status" value="1"/>
</dbReference>
<dbReference type="HOGENOM" id="CLU_019083_0_0_11"/>